<accession>A0A5C3MHE0</accession>
<sequence length="241" mass="26237">MDILGSVCKYYTVVTLQGHILAGIAYGLVLALFLLCFHLITGRARSSKTYSRQDITILVYVSFTFVCATLGIASNALQIQWYIRSGSCPGSALGSLGKVGDVCFVLLGWGADGLLIWRCVVVYQGARIRHWVLPTIAGFMALMSFAFGPMHGSHYTNILSIVIESAMLMLIFMIFVVATAFGVSPLYEIMATEALLQVQAIASLWVIFRVAQGKAWGGSTSDEIDRNIITFVTAPRSSMDV</sequence>
<feature type="transmembrane region" description="Helical" evidence="1">
    <location>
        <begin position="131"/>
        <end position="152"/>
    </location>
</feature>
<keyword evidence="3" id="KW-1185">Reference proteome</keyword>
<feature type="transmembrane region" description="Helical" evidence="1">
    <location>
        <begin position="158"/>
        <end position="183"/>
    </location>
</feature>
<dbReference type="Proteomes" id="UP000308652">
    <property type="component" value="Unassembled WGS sequence"/>
</dbReference>
<organism evidence="2 3">
    <name type="scientific">Crucibulum laeve</name>
    <dbReference type="NCBI Taxonomy" id="68775"/>
    <lineage>
        <taxon>Eukaryota</taxon>
        <taxon>Fungi</taxon>
        <taxon>Dikarya</taxon>
        <taxon>Basidiomycota</taxon>
        <taxon>Agaricomycotina</taxon>
        <taxon>Agaricomycetes</taxon>
        <taxon>Agaricomycetidae</taxon>
        <taxon>Agaricales</taxon>
        <taxon>Agaricineae</taxon>
        <taxon>Nidulariaceae</taxon>
        <taxon>Crucibulum</taxon>
    </lineage>
</organism>
<feature type="transmembrane region" description="Helical" evidence="1">
    <location>
        <begin position="57"/>
        <end position="79"/>
    </location>
</feature>
<evidence type="ECO:0000313" key="2">
    <source>
        <dbReference type="EMBL" id="TFK44075.1"/>
    </source>
</evidence>
<keyword evidence="1" id="KW-0472">Membrane</keyword>
<dbReference type="EMBL" id="ML213590">
    <property type="protein sequence ID" value="TFK44075.1"/>
    <property type="molecule type" value="Genomic_DNA"/>
</dbReference>
<proteinExistence type="predicted"/>
<name>A0A5C3MHE0_9AGAR</name>
<keyword evidence="1" id="KW-1133">Transmembrane helix</keyword>
<dbReference type="OrthoDB" id="3267806at2759"/>
<feature type="transmembrane region" description="Helical" evidence="1">
    <location>
        <begin position="20"/>
        <end position="37"/>
    </location>
</feature>
<reference evidence="2 3" key="1">
    <citation type="journal article" date="2019" name="Nat. Ecol. Evol.">
        <title>Megaphylogeny resolves global patterns of mushroom evolution.</title>
        <authorList>
            <person name="Varga T."/>
            <person name="Krizsan K."/>
            <person name="Foldi C."/>
            <person name="Dima B."/>
            <person name="Sanchez-Garcia M."/>
            <person name="Sanchez-Ramirez S."/>
            <person name="Szollosi G.J."/>
            <person name="Szarkandi J.G."/>
            <person name="Papp V."/>
            <person name="Albert L."/>
            <person name="Andreopoulos W."/>
            <person name="Angelini C."/>
            <person name="Antonin V."/>
            <person name="Barry K.W."/>
            <person name="Bougher N.L."/>
            <person name="Buchanan P."/>
            <person name="Buyck B."/>
            <person name="Bense V."/>
            <person name="Catcheside P."/>
            <person name="Chovatia M."/>
            <person name="Cooper J."/>
            <person name="Damon W."/>
            <person name="Desjardin D."/>
            <person name="Finy P."/>
            <person name="Geml J."/>
            <person name="Haridas S."/>
            <person name="Hughes K."/>
            <person name="Justo A."/>
            <person name="Karasinski D."/>
            <person name="Kautmanova I."/>
            <person name="Kiss B."/>
            <person name="Kocsube S."/>
            <person name="Kotiranta H."/>
            <person name="LaButti K.M."/>
            <person name="Lechner B.E."/>
            <person name="Liimatainen K."/>
            <person name="Lipzen A."/>
            <person name="Lukacs Z."/>
            <person name="Mihaltcheva S."/>
            <person name="Morgado L.N."/>
            <person name="Niskanen T."/>
            <person name="Noordeloos M.E."/>
            <person name="Ohm R.A."/>
            <person name="Ortiz-Santana B."/>
            <person name="Ovrebo C."/>
            <person name="Racz N."/>
            <person name="Riley R."/>
            <person name="Savchenko A."/>
            <person name="Shiryaev A."/>
            <person name="Soop K."/>
            <person name="Spirin V."/>
            <person name="Szebenyi C."/>
            <person name="Tomsovsky M."/>
            <person name="Tulloss R.E."/>
            <person name="Uehling J."/>
            <person name="Grigoriev I.V."/>
            <person name="Vagvolgyi C."/>
            <person name="Papp T."/>
            <person name="Martin F.M."/>
            <person name="Miettinen O."/>
            <person name="Hibbett D.S."/>
            <person name="Nagy L.G."/>
        </authorList>
    </citation>
    <scope>NUCLEOTIDE SEQUENCE [LARGE SCALE GENOMIC DNA]</scope>
    <source>
        <strain evidence="2 3">CBS 166.37</strain>
    </source>
</reference>
<protein>
    <submittedName>
        <fullName evidence="2">Uncharacterized protein</fullName>
    </submittedName>
</protein>
<feature type="transmembrane region" description="Helical" evidence="1">
    <location>
        <begin position="99"/>
        <end position="119"/>
    </location>
</feature>
<dbReference type="AlphaFoldDB" id="A0A5C3MHE0"/>
<evidence type="ECO:0000313" key="3">
    <source>
        <dbReference type="Proteomes" id="UP000308652"/>
    </source>
</evidence>
<evidence type="ECO:0000256" key="1">
    <source>
        <dbReference type="SAM" id="Phobius"/>
    </source>
</evidence>
<gene>
    <name evidence="2" type="ORF">BDQ12DRAFT_708108</name>
</gene>
<keyword evidence="1" id="KW-0812">Transmembrane</keyword>